<dbReference type="InterPro" id="IPR043968">
    <property type="entry name" value="SGNH"/>
</dbReference>
<feature type="transmembrane region" description="Helical" evidence="1">
    <location>
        <begin position="161"/>
        <end position="183"/>
    </location>
</feature>
<name>A0A2T5B198_MYCDI</name>
<feature type="transmembrane region" description="Helical" evidence="1">
    <location>
        <begin position="189"/>
        <end position="211"/>
    </location>
</feature>
<protein>
    <submittedName>
        <fullName evidence="4">Peptidoglycan/LPS O-acetylase OafA/YrhL</fullName>
    </submittedName>
</protein>
<comment type="caution">
    <text evidence="4">The sequence shown here is derived from an EMBL/GenBank/DDBJ whole genome shotgun (WGS) entry which is preliminary data.</text>
</comment>
<dbReference type="GO" id="GO:0016747">
    <property type="term" value="F:acyltransferase activity, transferring groups other than amino-acyl groups"/>
    <property type="evidence" value="ECO:0007669"/>
    <property type="project" value="InterPro"/>
</dbReference>
<feature type="domain" description="Acyltransferase 3" evidence="2">
    <location>
        <begin position="5"/>
        <end position="331"/>
    </location>
</feature>
<feature type="domain" description="SGNH" evidence="3">
    <location>
        <begin position="404"/>
        <end position="617"/>
    </location>
</feature>
<evidence type="ECO:0000259" key="2">
    <source>
        <dbReference type="Pfam" id="PF01757"/>
    </source>
</evidence>
<keyword evidence="1" id="KW-0472">Membrane</keyword>
<keyword evidence="1" id="KW-0812">Transmembrane</keyword>
<dbReference type="PANTHER" id="PTHR23028">
    <property type="entry name" value="ACETYLTRANSFERASE"/>
    <property type="match status" value="1"/>
</dbReference>
<dbReference type="RefSeq" id="WP_108004132.1">
    <property type="nucleotide sequence ID" value="NZ_JBHEEX010000010.1"/>
</dbReference>
<dbReference type="OrthoDB" id="9796461at2"/>
<sequence>MKYRPEIDGLRAVAVVSVILFHAGVPFLSGGFIGVDVFFVISGYLITTLLIRDLCAGRFSILDFYDRRVRRIMPALFVVILASFTAAWFILLPADLERFSISALASMTFWSNIFFWTESGYFDSANELKPLLHTWSLGVEEQYYIVFPLLLASLWRFGRTAVLVLVGVIFAASLVLGFGNFGAWSAPEAAFYLLPHRAWELLVGVFAAFYLTRAQPALPGAALSGALSAGGMALIAFAIVSQDEDATFPSMYALAATLGVALIILFERKGTWSYMLLANPLFRGIGLVSYSAYLWHQPLFAFTRYLHIEAPSPMQMGLLSVLTLGLAYLSYRFVETPFRDRRRFSRNQIFAGAGAALTVALSIGAAGFLSEGAPQRYAPRHLAVFRQFEEPGEYVKARFDALRNAEFDPADPRTKLLVIGDSYGQDIVNAVAETELAQRFQISTFHISARCGNLFLKRDFTDLREPSDRALCAGRPGYEDEGLQSRMAEADEIWLVSRWKDWQVEKLAESIESIRAASKARLRVMGPKDFGITMSLNRYMHEFETGNQSMVVMFEPDHQLINTAMRQSLPADVFIDISKMMCGSGPTCRNLTEDNVLISYDGNHLTQAGAQLMGKRLMGYLH</sequence>
<dbReference type="AlphaFoldDB" id="A0A2T5B198"/>
<dbReference type="PANTHER" id="PTHR23028:SF53">
    <property type="entry name" value="ACYL_TRANSF_3 DOMAIN-CONTAINING PROTEIN"/>
    <property type="match status" value="1"/>
</dbReference>
<dbReference type="Proteomes" id="UP000241247">
    <property type="component" value="Unassembled WGS sequence"/>
</dbReference>
<dbReference type="EMBL" id="PZZZ01000007">
    <property type="protein sequence ID" value="PTM92767.1"/>
    <property type="molecule type" value="Genomic_DNA"/>
</dbReference>
<dbReference type="Pfam" id="PF19040">
    <property type="entry name" value="SGNH"/>
    <property type="match status" value="1"/>
</dbReference>
<dbReference type="Pfam" id="PF01757">
    <property type="entry name" value="Acyl_transf_3"/>
    <property type="match status" value="1"/>
</dbReference>
<feature type="transmembrane region" description="Helical" evidence="1">
    <location>
        <begin position="218"/>
        <end position="240"/>
    </location>
</feature>
<dbReference type="SUPFAM" id="SSF52266">
    <property type="entry name" value="SGNH hydrolase"/>
    <property type="match status" value="1"/>
</dbReference>
<feature type="transmembrane region" description="Helical" evidence="1">
    <location>
        <begin position="98"/>
        <end position="116"/>
    </location>
</feature>
<dbReference type="GO" id="GO:0016020">
    <property type="term" value="C:membrane"/>
    <property type="evidence" value="ECO:0007669"/>
    <property type="project" value="TreeGrafter"/>
</dbReference>
<feature type="transmembrane region" description="Helical" evidence="1">
    <location>
        <begin position="246"/>
        <end position="266"/>
    </location>
</feature>
<feature type="transmembrane region" description="Helical" evidence="1">
    <location>
        <begin position="273"/>
        <end position="293"/>
    </location>
</feature>
<reference evidence="4 5" key="1">
    <citation type="submission" date="2018-04" db="EMBL/GenBank/DDBJ databases">
        <title>Genomic Encyclopedia of Type Strains, Phase IV (KMG-IV): sequencing the most valuable type-strain genomes for metagenomic binning, comparative biology and taxonomic classification.</title>
        <authorList>
            <person name="Goeker M."/>
        </authorList>
    </citation>
    <scope>NUCLEOTIDE SEQUENCE [LARGE SCALE GENOMIC DNA]</scope>
    <source>
        <strain evidence="4 5">DSM 7138</strain>
    </source>
</reference>
<feature type="transmembrane region" description="Helical" evidence="1">
    <location>
        <begin position="7"/>
        <end position="25"/>
    </location>
</feature>
<evidence type="ECO:0000313" key="5">
    <source>
        <dbReference type="Proteomes" id="UP000241247"/>
    </source>
</evidence>
<proteinExistence type="predicted"/>
<feature type="transmembrane region" description="Helical" evidence="1">
    <location>
        <begin position="313"/>
        <end position="329"/>
    </location>
</feature>
<feature type="transmembrane region" description="Helical" evidence="1">
    <location>
        <begin position="349"/>
        <end position="369"/>
    </location>
</feature>
<gene>
    <name evidence="4" type="ORF">C7449_107181</name>
</gene>
<accession>A0A2T5B198</accession>
<feature type="transmembrane region" description="Helical" evidence="1">
    <location>
        <begin position="31"/>
        <end position="51"/>
    </location>
</feature>
<evidence type="ECO:0000313" key="4">
    <source>
        <dbReference type="EMBL" id="PTM92767.1"/>
    </source>
</evidence>
<keyword evidence="5" id="KW-1185">Reference proteome</keyword>
<organism evidence="4 5">
    <name type="scientific">Mycoplana dimorpha</name>
    <dbReference type="NCBI Taxonomy" id="28320"/>
    <lineage>
        <taxon>Bacteria</taxon>
        <taxon>Pseudomonadati</taxon>
        <taxon>Pseudomonadota</taxon>
        <taxon>Alphaproteobacteria</taxon>
        <taxon>Hyphomicrobiales</taxon>
        <taxon>Rhizobiaceae</taxon>
        <taxon>Mycoplana</taxon>
    </lineage>
</organism>
<dbReference type="GO" id="GO:0009103">
    <property type="term" value="P:lipopolysaccharide biosynthetic process"/>
    <property type="evidence" value="ECO:0007669"/>
    <property type="project" value="TreeGrafter"/>
</dbReference>
<keyword evidence="1" id="KW-1133">Transmembrane helix</keyword>
<evidence type="ECO:0000256" key="1">
    <source>
        <dbReference type="SAM" id="Phobius"/>
    </source>
</evidence>
<dbReference type="InterPro" id="IPR002656">
    <property type="entry name" value="Acyl_transf_3_dom"/>
</dbReference>
<dbReference type="InterPro" id="IPR050879">
    <property type="entry name" value="Acyltransferase_3"/>
</dbReference>
<feature type="transmembrane region" description="Helical" evidence="1">
    <location>
        <begin position="72"/>
        <end position="92"/>
    </location>
</feature>
<evidence type="ECO:0000259" key="3">
    <source>
        <dbReference type="Pfam" id="PF19040"/>
    </source>
</evidence>